<dbReference type="SUPFAM" id="SSF55031">
    <property type="entry name" value="Bacterial exopeptidase dimerisation domain"/>
    <property type="match status" value="1"/>
</dbReference>
<evidence type="ECO:0000256" key="7">
    <source>
        <dbReference type="ARBA" id="ARBA00023285"/>
    </source>
</evidence>
<evidence type="ECO:0000313" key="10">
    <source>
        <dbReference type="Proteomes" id="UP000006061"/>
    </source>
</evidence>
<comment type="cofactor">
    <cofactor evidence="2">
        <name>Zn(2+)</name>
        <dbReference type="ChEBI" id="CHEBI:29105"/>
    </cofactor>
</comment>
<dbReference type="InterPro" id="IPR010182">
    <property type="entry name" value="ArgE/DapE"/>
</dbReference>
<dbReference type="KEGG" id="amo:Anamo_0364"/>
<evidence type="ECO:0000256" key="5">
    <source>
        <dbReference type="ARBA" id="ARBA00022801"/>
    </source>
</evidence>
<evidence type="ECO:0000256" key="1">
    <source>
        <dbReference type="ARBA" id="ARBA00001941"/>
    </source>
</evidence>
<dbReference type="InterPro" id="IPR011650">
    <property type="entry name" value="Peptidase_M20_dimer"/>
</dbReference>
<evidence type="ECO:0000256" key="2">
    <source>
        <dbReference type="ARBA" id="ARBA00001947"/>
    </source>
</evidence>
<dbReference type="NCBIfam" id="TIGR01910">
    <property type="entry name" value="DapE-ArgE"/>
    <property type="match status" value="1"/>
</dbReference>
<dbReference type="NCBIfam" id="NF010589">
    <property type="entry name" value="PRK13983.1"/>
    <property type="match status" value="1"/>
</dbReference>
<evidence type="ECO:0000256" key="3">
    <source>
        <dbReference type="ARBA" id="ARBA00006247"/>
    </source>
</evidence>
<evidence type="ECO:0000259" key="8">
    <source>
        <dbReference type="Pfam" id="PF07687"/>
    </source>
</evidence>
<dbReference type="Pfam" id="PF01546">
    <property type="entry name" value="Peptidase_M20"/>
    <property type="match status" value="1"/>
</dbReference>
<keyword evidence="4" id="KW-0479">Metal-binding</keyword>
<dbReference type="Proteomes" id="UP000006061">
    <property type="component" value="Chromosome"/>
</dbReference>
<dbReference type="STRING" id="891968.Anamo_0364"/>
<dbReference type="eggNOG" id="COG0624">
    <property type="taxonomic scope" value="Bacteria"/>
</dbReference>
<comment type="cofactor">
    <cofactor evidence="1">
        <name>Co(2+)</name>
        <dbReference type="ChEBI" id="CHEBI:48828"/>
    </cofactor>
</comment>
<dbReference type="Gene3D" id="3.40.630.10">
    <property type="entry name" value="Zn peptidases"/>
    <property type="match status" value="2"/>
</dbReference>
<dbReference type="Gene3D" id="3.30.70.360">
    <property type="match status" value="1"/>
</dbReference>
<organism evidence="9 10">
    <name type="scientific">Acetomicrobium mobile (strain ATCC BAA-54 / DSM 13181 / JCM 12221 / NGA)</name>
    <name type="common">Anaerobaculum mobile</name>
    <dbReference type="NCBI Taxonomy" id="891968"/>
    <lineage>
        <taxon>Bacteria</taxon>
        <taxon>Thermotogati</taxon>
        <taxon>Synergistota</taxon>
        <taxon>Synergistia</taxon>
        <taxon>Synergistales</taxon>
        <taxon>Acetomicrobiaceae</taxon>
        <taxon>Acetomicrobium</taxon>
    </lineage>
</organism>
<sequence>MSKEVAGVLDSMRDDMVQLLCNLISIPAISPDSGGRGEAEKAAFLSQQIRALGLGFPERFDASDPRAEGGLRPNIAVRMPGRSAERLWIVTHMDVVPEGDRSLWETDPFVPVVRDGKVYGRGSNDNGQEIVASIFAAYAIKRLNLTPAREICLCFVADEEMGSRYGIQYLLKNDLFAPQDLVVVPDGGTEKGDFIEVAEKSILWFNVKVFGRQVHASKPHEGLNACRVANELSVDLDRALHKAFPDQDNLFEPSISTFEPTKREANVANVNTVPGKEVFAFDCRILPGVPLDDVLRVIGETCRRKDEESAALIELDILQRNDAAPPTSADAPVVKLLNKAVSDVLSVNPLIGGIGGGTCAAFFRSQGIPAAVWAQEADVAHMPNEYAVIEHIVNEAKVFAYMMLSDL</sequence>
<dbReference type="InterPro" id="IPR050072">
    <property type="entry name" value="Peptidase_M20A"/>
</dbReference>
<dbReference type="AlphaFoldDB" id="I4BUR4"/>
<dbReference type="InterPro" id="IPR036264">
    <property type="entry name" value="Bact_exopeptidase_dim_dom"/>
</dbReference>
<dbReference type="HOGENOM" id="CLU_021802_2_2_0"/>
<gene>
    <name evidence="9" type="ordered locus">Anamo_0364</name>
</gene>
<dbReference type="SUPFAM" id="SSF53187">
    <property type="entry name" value="Zn-dependent exopeptidases"/>
    <property type="match status" value="1"/>
</dbReference>
<dbReference type="PATRIC" id="fig|891968.3.peg.358"/>
<keyword evidence="5" id="KW-0378">Hydrolase</keyword>
<keyword evidence="7" id="KW-0170">Cobalt</keyword>
<reference evidence="10" key="1">
    <citation type="journal article" date="2013" name="Stand. Genomic Sci.">
        <title>Complete genome sequence of the moderate thermophile Anaerobaculum mobile type strain (NGA(T)).</title>
        <authorList>
            <person name="Mavromatis K."/>
            <person name="Stackebrandt E."/>
            <person name="Held B."/>
            <person name="Lapidus A."/>
            <person name="Nolan M."/>
            <person name="Lucas S."/>
            <person name="Hammon N."/>
            <person name="Deshpande S."/>
            <person name="Cheng J.F."/>
            <person name="Tapia R."/>
            <person name="Goodwin L.A."/>
            <person name="Pitluck S."/>
            <person name="Liolios K."/>
            <person name="Pagani I."/>
            <person name="Ivanova N."/>
            <person name="Mikhailova N."/>
            <person name="Huntemann M."/>
            <person name="Pati A."/>
            <person name="Chen A."/>
            <person name="Palaniappan K."/>
            <person name="Land M."/>
            <person name="Rohde M."/>
            <person name="Spring S."/>
            <person name="Goker M."/>
            <person name="Woyke T."/>
            <person name="Detter J.C."/>
            <person name="Bristow J."/>
            <person name="Eisen J.A."/>
            <person name="Markowitz V."/>
            <person name="Hugenholtz P."/>
            <person name="Klenk H.P."/>
            <person name="Kyrpides N.C."/>
        </authorList>
    </citation>
    <scope>NUCLEOTIDE SEQUENCE</scope>
    <source>
        <strain evidence="10">ATCC BAA-54 / DSM 13181 / NGA</strain>
    </source>
</reference>
<evidence type="ECO:0000256" key="6">
    <source>
        <dbReference type="ARBA" id="ARBA00022833"/>
    </source>
</evidence>
<evidence type="ECO:0000313" key="9">
    <source>
        <dbReference type="EMBL" id="AFM21021.1"/>
    </source>
</evidence>
<dbReference type="GO" id="GO:0046872">
    <property type="term" value="F:metal ion binding"/>
    <property type="evidence" value="ECO:0007669"/>
    <property type="project" value="UniProtKB-KW"/>
</dbReference>
<keyword evidence="10" id="KW-1185">Reference proteome</keyword>
<dbReference type="InterPro" id="IPR002933">
    <property type="entry name" value="Peptidase_M20"/>
</dbReference>
<dbReference type="PANTHER" id="PTHR43808">
    <property type="entry name" value="ACETYLORNITHINE DEACETYLASE"/>
    <property type="match status" value="1"/>
</dbReference>
<keyword evidence="6" id="KW-0862">Zinc</keyword>
<evidence type="ECO:0000256" key="4">
    <source>
        <dbReference type="ARBA" id="ARBA00022723"/>
    </source>
</evidence>
<comment type="similarity">
    <text evidence="3">Belongs to the peptidase M20A family.</text>
</comment>
<feature type="domain" description="Peptidase M20 dimerisation" evidence="8">
    <location>
        <begin position="197"/>
        <end position="306"/>
    </location>
</feature>
<dbReference type="Pfam" id="PF07687">
    <property type="entry name" value="M20_dimer"/>
    <property type="match status" value="1"/>
</dbReference>
<accession>I4BUR4</accession>
<name>I4BUR4_ACEMN</name>
<proteinExistence type="inferred from homology"/>
<protein>
    <submittedName>
        <fullName evidence="9">Acetylornithine deacetylase or succinyl-diaminopimelate desuccinylase</fullName>
    </submittedName>
</protein>
<dbReference type="PANTHER" id="PTHR43808:SF32">
    <property type="entry name" value="ARGE_DAPE-RELATED DEACYLASE"/>
    <property type="match status" value="1"/>
</dbReference>
<dbReference type="EMBL" id="CP003198">
    <property type="protein sequence ID" value="AFM21021.1"/>
    <property type="molecule type" value="Genomic_DNA"/>
</dbReference>
<dbReference type="GO" id="GO:0016787">
    <property type="term" value="F:hydrolase activity"/>
    <property type="evidence" value="ECO:0007669"/>
    <property type="project" value="UniProtKB-KW"/>
</dbReference>